<accession>A0ABX1Y8D4</accession>
<keyword evidence="2" id="KW-1185">Reference proteome</keyword>
<organism evidence="1 2">
    <name type="scientific">Paenibacillus phytorum</name>
    <dbReference type="NCBI Taxonomy" id="2654977"/>
    <lineage>
        <taxon>Bacteria</taxon>
        <taxon>Bacillati</taxon>
        <taxon>Bacillota</taxon>
        <taxon>Bacilli</taxon>
        <taxon>Bacillales</taxon>
        <taxon>Paenibacillaceae</taxon>
        <taxon>Paenibacillus</taxon>
    </lineage>
</organism>
<comment type="caution">
    <text evidence="1">The sequence shown here is derived from an EMBL/GenBank/DDBJ whole genome shotgun (WGS) entry which is preliminary data.</text>
</comment>
<dbReference type="Proteomes" id="UP000616779">
    <property type="component" value="Unassembled WGS sequence"/>
</dbReference>
<gene>
    <name evidence="1" type="ORF">GC098_34050</name>
</gene>
<evidence type="ECO:0000313" key="2">
    <source>
        <dbReference type="Proteomes" id="UP000616779"/>
    </source>
</evidence>
<dbReference type="EMBL" id="WHOA01000241">
    <property type="protein sequence ID" value="NOU76321.1"/>
    <property type="molecule type" value="Genomic_DNA"/>
</dbReference>
<protein>
    <submittedName>
        <fullName evidence="1">Uncharacterized protein</fullName>
    </submittedName>
</protein>
<dbReference type="RefSeq" id="WP_171648755.1">
    <property type="nucleotide sequence ID" value="NZ_WHOA01000241.1"/>
</dbReference>
<proteinExistence type="predicted"/>
<name>A0ABX1Y8D4_9BACL</name>
<sequence length="189" mass="21281">MQEAERKQITPIELAAAMMQFTMKSIENSWDTIKPVVAAYLKEPILSESKEDELLREIYIAALALEIYCIPHAFDADVARLVSLGMGEVMGSNNLSEHHLSESISQHYLPRLEAVNAAAPTDLALALVEEAAAILYDRLELPLKPTDRVNSLLWVKLFPFLVQLVGKWPILFTKFEVKQKTSEIEITET</sequence>
<evidence type="ECO:0000313" key="1">
    <source>
        <dbReference type="EMBL" id="NOU76321.1"/>
    </source>
</evidence>
<reference evidence="1 2" key="1">
    <citation type="submission" date="2019-10" db="EMBL/GenBank/DDBJ databases">
        <title>Description of Paenibacillus terrestris sp. nov.</title>
        <authorList>
            <person name="Carlier A."/>
            <person name="Qi S."/>
        </authorList>
    </citation>
    <scope>NUCLEOTIDE SEQUENCE [LARGE SCALE GENOMIC DNA]</scope>
    <source>
        <strain evidence="1 2">LMG 31458</strain>
    </source>
</reference>